<organism evidence="1 2">
    <name type="scientific">Escherichia coli</name>
    <dbReference type="NCBI Taxonomy" id="562"/>
    <lineage>
        <taxon>Bacteria</taxon>
        <taxon>Pseudomonadati</taxon>
        <taxon>Pseudomonadota</taxon>
        <taxon>Gammaproteobacteria</taxon>
        <taxon>Enterobacterales</taxon>
        <taxon>Enterobacteriaceae</taxon>
        <taxon>Escherichia</taxon>
    </lineage>
</organism>
<proteinExistence type="predicted"/>
<dbReference type="AlphaFoldDB" id="A0A377DHL1"/>
<evidence type="ECO:0000313" key="1">
    <source>
        <dbReference type="EMBL" id="STM20486.1"/>
    </source>
</evidence>
<evidence type="ECO:0000313" key="2">
    <source>
        <dbReference type="Proteomes" id="UP000254052"/>
    </source>
</evidence>
<protein>
    <submittedName>
        <fullName evidence="1">Transcriptional regulator YkgD</fullName>
    </submittedName>
</protein>
<dbReference type="EMBL" id="UGED01000023">
    <property type="protein sequence ID" value="STM20486.1"/>
    <property type="molecule type" value="Genomic_DNA"/>
</dbReference>
<reference evidence="1 2" key="1">
    <citation type="submission" date="2018-06" db="EMBL/GenBank/DDBJ databases">
        <authorList>
            <consortium name="Pathogen Informatics"/>
            <person name="Doyle S."/>
        </authorList>
    </citation>
    <scope>NUCLEOTIDE SEQUENCE [LARGE SCALE GENOMIC DNA]</scope>
    <source>
        <strain evidence="1 2">NCTC9962</strain>
    </source>
</reference>
<name>A0A377DHL1_ECOLX</name>
<sequence length="77" mass="8548">MNRPVLSAALFGCNIPARYFLTSLPETLFLAPVNHSVEYNWLREAIPFLQQESRSAMPGVDALCSQICATFFTPRGA</sequence>
<dbReference type="Proteomes" id="UP000254052">
    <property type="component" value="Unassembled WGS sequence"/>
</dbReference>
<accession>A0A377DHL1</accession>
<gene>
    <name evidence="1" type="primary">ykgD_2</name>
    <name evidence="1" type="ORF">NCTC9962_07245</name>
</gene>